<proteinExistence type="predicted"/>
<dbReference type="EMBL" id="KZ825081">
    <property type="protein sequence ID" value="RAH52802.1"/>
    <property type="molecule type" value="Genomic_DNA"/>
</dbReference>
<accession>A0A8G1QSJ8</accession>
<evidence type="ECO:0000313" key="2">
    <source>
        <dbReference type="EMBL" id="RAH52802.1"/>
    </source>
</evidence>
<organism evidence="2 3">
    <name type="scientific">Aspergillus piperis CBS 112811</name>
    <dbReference type="NCBI Taxonomy" id="1448313"/>
    <lineage>
        <taxon>Eukaryota</taxon>
        <taxon>Fungi</taxon>
        <taxon>Dikarya</taxon>
        <taxon>Ascomycota</taxon>
        <taxon>Pezizomycotina</taxon>
        <taxon>Eurotiomycetes</taxon>
        <taxon>Eurotiomycetidae</taxon>
        <taxon>Eurotiales</taxon>
        <taxon>Aspergillaceae</taxon>
        <taxon>Aspergillus</taxon>
        <taxon>Aspergillus subgen. Circumdati</taxon>
    </lineage>
</organism>
<dbReference type="Proteomes" id="UP000249526">
    <property type="component" value="Unassembled WGS sequence"/>
</dbReference>
<dbReference type="RefSeq" id="XP_025510724.1">
    <property type="nucleotide sequence ID" value="XM_025661113.1"/>
</dbReference>
<reference evidence="2 3" key="1">
    <citation type="submission" date="2018-02" db="EMBL/GenBank/DDBJ databases">
        <title>The genomes of Aspergillus section Nigri reveals drivers in fungal speciation.</title>
        <authorList>
            <consortium name="DOE Joint Genome Institute"/>
            <person name="Vesth T.C."/>
            <person name="Nybo J."/>
            <person name="Theobald S."/>
            <person name="Brandl J."/>
            <person name="Frisvad J.C."/>
            <person name="Nielsen K.F."/>
            <person name="Lyhne E.K."/>
            <person name="Kogle M.E."/>
            <person name="Kuo A."/>
            <person name="Riley R."/>
            <person name="Clum A."/>
            <person name="Nolan M."/>
            <person name="Lipzen A."/>
            <person name="Salamov A."/>
            <person name="Henrissat B."/>
            <person name="Wiebenga A."/>
            <person name="De vries R.P."/>
            <person name="Grigoriev I.V."/>
            <person name="Mortensen U.H."/>
            <person name="Andersen M.R."/>
            <person name="Baker S.E."/>
        </authorList>
    </citation>
    <scope>NUCLEOTIDE SEQUENCE [LARGE SCALE GENOMIC DNA]</scope>
    <source>
        <strain evidence="2 3">CBS 112811</strain>
    </source>
</reference>
<dbReference type="AlphaFoldDB" id="A0A8G1QSJ8"/>
<keyword evidence="3" id="KW-1185">Reference proteome</keyword>
<protein>
    <submittedName>
        <fullName evidence="2">Uncharacterized protein</fullName>
    </submittedName>
</protein>
<feature type="region of interest" description="Disordered" evidence="1">
    <location>
        <begin position="1"/>
        <end position="59"/>
    </location>
</feature>
<evidence type="ECO:0000313" key="3">
    <source>
        <dbReference type="Proteomes" id="UP000249526"/>
    </source>
</evidence>
<gene>
    <name evidence="2" type="ORF">BO85DRAFT_453710</name>
</gene>
<evidence type="ECO:0000256" key="1">
    <source>
        <dbReference type="SAM" id="MobiDB-lite"/>
    </source>
</evidence>
<dbReference type="GeneID" id="37164515"/>
<sequence length="68" mass="7879">MAIGQLEMKPRELPAVVREPGEKQQQQQQQQQMMDRRMGRKPFTEGSQQGPRLGTYQGMPQENCCLFI</sequence>
<name>A0A8G1QSJ8_9EURO</name>